<keyword evidence="1" id="KW-0805">Transcription regulation</keyword>
<dbReference type="STRING" id="512565.AMIS_27100"/>
<gene>
    <name evidence="6" type="ordered locus">AMIS_27100</name>
</gene>
<dbReference type="InterPro" id="IPR001647">
    <property type="entry name" value="HTH_TetR"/>
</dbReference>
<evidence type="ECO:0000256" key="4">
    <source>
        <dbReference type="PROSITE-ProRule" id="PRU00335"/>
    </source>
</evidence>
<keyword evidence="2 4" id="KW-0238">DNA-binding</keyword>
<dbReference type="RefSeq" id="WP_014442825.1">
    <property type="nucleotide sequence ID" value="NC_017093.1"/>
</dbReference>
<dbReference type="OrthoDB" id="9805134at2"/>
<evidence type="ECO:0000256" key="1">
    <source>
        <dbReference type="ARBA" id="ARBA00023015"/>
    </source>
</evidence>
<dbReference type="Gene3D" id="1.10.357.10">
    <property type="entry name" value="Tetracycline Repressor, domain 2"/>
    <property type="match status" value="1"/>
</dbReference>
<protein>
    <submittedName>
        <fullName evidence="6">Putative TetR-family transcriptional regulator</fullName>
    </submittedName>
</protein>
<dbReference type="PATRIC" id="fig|512565.3.peg.2710"/>
<proteinExistence type="predicted"/>
<dbReference type="Pfam" id="PF00440">
    <property type="entry name" value="TetR_N"/>
    <property type="match status" value="1"/>
</dbReference>
<evidence type="ECO:0000259" key="5">
    <source>
        <dbReference type="PROSITE" id="PS50977"/>
    </source>
</evidence>
<dbReference type="InterPro" id="IPR009057">
    <property type="entry name" value="Homeodomain-like_sf"/>
</dbReference>
<accession>I0H4J3</accession>
<dbReference type="GO" id="GO:0003700">
    <property type="term" value="F:DNA-binding transcription factor activity"/>
    <property type="evidence" value="ECO:0007669"/>
    <property type="project" value="TreeGrafter"/>
</dbReference>
<dbReference type="PANTHER" id="PTHR30055">
    <property type="entry name" value="HTH-TYPE TRANSCRIPTIONAL REGULATOR RUTR"/>
    <property type="match status" value="1"/>
</dbReference>
<keyword evidence="3" id="KW-0804">Transcription</keyword>
<dbReference type="PANTHER" id="PTHR30055:SF234">
    <property type="entry name" value="HTH-TYPE TRANSCRIPTIONAL REGULATOR BETI"/>
    <property type="match status" value="1"/>
</dbReference>
<dbReference type="InterPro" id="IPR050109">
    <property type="entry name" value="HTH-type_TetR-like_transc_reg"/>
</dbReference>
<dbReference type="eggNOG" id="COG1309">
    <property type="taxonomic scope" value="Bacteria"/>
</dbReference>
<dbReference type="GO" id="GO:0000976">
    <property type="term" value="F:transcription cis-regulatory region binding"/>
    <property type="evidence" value="ECO:0007669"/>
    <property type="project" value="TreeGrafter"/>
</dbReference>
<evidence type="ECO:0000256" key="3">
    <source>
        <dbReference type="ARBA" id="ARBA00023163"/>
    </source>
</evidence>
<dbReference type="HOGENOM" id="CLU_069356_24_1_11"/>
<keyword evidence="7" id="KW-1185">Reference proteome</keyword>
<sequence>MTAEDRTAVDPPVRTPRRWSRTAQTRAAILAAARTVFLQQGYADANVSDVVELAGSSSGSIYHHFGGKPELYVALWEEHEQRLYDAARSAVQIARSRDESDPVRLFLAGARAYLEQSWLDHGMSRLFFADDSPPGFERLRRTRAQAWIRDNTQLLGASGEPAGRVLVSVLSSIVADGAWELSGVDSRTEAEAIIEATLGFIGKVAG</sequence>
<dbReference type="KEGG" id="ams:AMIS_27100"/>
<evidence type="ECO:0000313" key="7">
    <source>
        <dbReference type="Proteomes" id="UP000007882"/>
    </source>
</evidence>
<dbReference type="Proteomes" id="UP000007882">
    <property type="component" value="Chromosome"/>
</dbReference>
<dbReference type="AlphaFoldDB" id="I0H4J3"/>
<organism evidence="6 7">
    <name type="scientific">Actinoplanes missouriensis (strain ATCC 14538 / DSM 43046 / CBS 188.64 / JCM 3121 / NBRC 102363 / NCIMB 12654 / NRRL B-3342 / UNCC 431)</name>
    <dbReference type="NCBI Taxonomy" id="512565"/>
    <lineage>
        <taxon>Bacteria</taxon>
        <taxon>Bacillati</taxon>
        <taxon>Actinomycetota</taxon>
        <taxon>Actinomycetes</taxon>
        <taxon>Micromonosporales</taxon>
        <taxon>Micromonosporaceae</taxon>
        <taxon>Actinoplanes</taxon>
    </lineage>
</organism>
<dbReference type="SUPFAM" id="SSF46689">
    <property type="entry name" value="Homeodomain-like"/>
    <property type="match status" value="1"/>
</dbReference>
<dbReference type="EMBL" id="AP012319">
    <property type="protein sequence ID" value="BAL87930.1"/>
    <property type="molecule type" value="Genomic_DNA"/>
</dbReference>
<evidence type="ECO:0000313" key="6">
    <source>
        <dbReference type="EMBL" id="BAL87930.1"/>
    </source>
</evidence>
<dbReference type="PROSITE" id="PS50977">
    <property type="entry name" value="HTH_TETR_2"/>
    <property type="match status" value="1"/>
</dbReference>
<reference evidence="6 7" key="1">
    <citation type="submission" date="2012-02" db="EMBL/GenBank/DDBJ databases">
        <title>Complete genome sequence of Actinoplanes missouriensis 431 (= NBRC 102363).</title>
        <authorList>
            <person name="Ohnishi Y."/>
            <person name="Ishikawa J."/>
            <person name="Sekine M."/>
            <person name="Hosoyama A."/>
            <person name="Harada T."/>
            <person name="Narita H."/>
            <person name="Hata T."/>
            <person name="Konno Y."/>
            <person name="Tutikane K."/>
            <person name="Fujita N."/>
            <person name="Horinouchi S."/>
            <person name="Hayakawa M."/>
        </authorList>
    </citation>
    <scope>NUCLEOTIDE SEQUENCE [LARGE SCALE GENOMIC DNA]</scope>
    <source>
        <strain evidence="7">ATCC 14538 / DSM 43046 / CBS 188.64 / JCM 3121 / NBRC 102363 / NCIMB 12654 / NRRL B-3342 / UNCC 431</strain>
    </source>
</reference>
<evidence type="ECO:0000256" key="2">
    <source>
        <dbReference type="ARBA" id="ARBA00023125"/>
    </source>
</evidence>
<dbReference type="PRINTS" id="PR00455">
    <property type="entry name" value="HTHTETR"/>
</dbReference>
<feature type="DNA-binding region" description="H-T-H motif" evidence="4">
    <location>
        <begin position="46"/>
        <end position="65"/>
    </location>
</feature>
<feature type="domain" description="HTH tetR-type" evidence="5">
    <location>
        <begin position="23"/>
        <end position="83"/>
    </location>
</feature>
<name>I0H4J3_ACTM4</name>